<organism evidence="1 2">
    <name type="scientific">Stigmatella aurantiaca</name>
    <dbReference type="NCBI Taxonomy" id="41"/>
    <lineage>
        <taxon>Bacteria</taxon>
        <taxon>Pseudomonadati</taxon>
        <taxon>Myxococcota</taxon>
        <taxon>Myxococcia</taxon>
        <taxon>Myxococcales</taxon>
        <taxon>Cystobacterineae</taxon>
        <taxon>Archangiaceae</taxon>
        <taxon>Stigmatella</taxon>
    </lineage>
</organism>
<dbReference type="RefSeq" id="WP_075006515.1">
    <property type="nucleotide sequence ID" value="NZ_FOAP01000005.1"/>
</dbReference>
<evidence type="ECO:0000313" key="2">
    <source>
        <dbReference type="Proteomes" id="UP000182719"/>
    </source>
</evidence>
<accession>A0A1H7P5S7</accession>
<name>A0A1H7P5S7_STIAU</name>
<proteinExistence type="predicted"/>
<dbReference type="EMBL" id="FOAP01000005">
    <property type="protein sequence ID" value="SEL31132.1"/>
    <property type="molecule type" value="Genomic_DNA"/>
</dbReference>
<keyword evidence="2" id="KW-1185">Reference proteome</keyword>
<evidence type="ECO:0000313" key="1">
    <source>
        <dbReference type="EMBL" id="SEL31132.1"/>
    </source>
</evidence>
<sequence length="791" mass="82028">MTLSLSSSSQARGPWRRWGLWAAVLSTLAACGPAELPPASPALRQGAALSTPAQVSAEIPLSTSAAHLTNDNAVAASGDGLYLVVWREYAQGVPPVLLGARIRASDGAVLDASPLRLTSSSVSMEPSVAFDGTHFLVVWWDSAGLPFLRGVRVRASDGAISDVSIPRYGGSTFPNLTPVVAFDGTNYLVVWWGYAEHGGTIVSGLQGIRLRPSDGTPIESTPFFIPGGGSNPKLAYGDGHYLVTWTNGPVKGVRINTLGQVLDTVPLTLSTSNASKVQVASQGSSFLVVWTDSANALRATRVRAQDGARLDLSDLLLDASANASTSAPFAVTFDGMDYQVLWQSTRGGVQTLLNTRVSAAGATGAGTEVSVSAIHAPAPSDWVGIAAAAPGRFLTVYSQYAPVMGNRRPMARLVERVRASVSPMLPVGPAALSQHAPAAAVGAGRYLVVWAETDSSSPPNTHILAVRVDAATGAVLDSPPLRVSQSVGVPGDRREAAVAFAGENFLVVWTESAGNVPVIQGARVRASDGAVLDAPLLIGGLFSFAPDETPSVASDGTNFLVAWNGWSLEGGGPSWGVQLTRIGSADGQRVPGSNVFLAPGGLRPQAAYGNGRFFVAWHVYNQGTNAYGARLDAATGAVIDTSPLAIATTVAEEKLVAVTSSGSQFFVALRVGYSRVRALRIDGATGLLLDSPSLIVAESSATAPGVAFDGNGYRVAWQGPLDGAREVYSARVSTQGQLGVGEEYGFSSVPATSRVDAPAIAAEGPGRFLVAWSQNEGSANRVRIRLVNEVP</sequence>
<dbReference type="AlphaFoldDB" id="A0A1H7P5S7"/>
<dbReference type="Proteomes" id="UP000182719">
    <property type="component" value="Unassembled WGS sequence"/>
</dbReference>
<dbReference type="OrthoDB" id="5496588at2"/>
<protein>
    <submittedName>
        <fullName evidence="1">Uncharacterized protein</fullName>
    </submittedName>
</protein>
<gene>
    <name evidence="1" type="ORF">SAMN05444354_105186</name>
</gene>
<reference evidence="2" key="1">
    <citation type="submission" date="2016-10" db="EMBL/GenBank/DDBJ databases">
        <authorList>
            <person name="Varghese N."/>
            <person name="Submissions S."/>
        </authorList>
    </citation>
    <scope>NUCLEOTIDE SEQUENCE [LARGE SCALE GENOMIC DNA]</scope>
    <source>
        <strain evidence="2">DSM 17044</strain>
    </source>
</reference>